<dbReference type="Pfam" id="PF00777">
    <property type="entry name" value="Glyco_transf_29"/>
    <property type="match status" value="1"/>
</dbReference>
<evidence type="ECO:0000256" key="6">
    <source>
        <dbReference type="ARBA" id="ARBA00022968"/>
    </source>
</evidence>
<keyword evidence="9 11" id="KW-0472">Membrane</keyword>
<keyword evidence="6" id="KW-0735">Signal-anchor</keyword>
<dbReference type="AlphaFoldDB" id="A0A9Q1HLX7"/>
<keyword evidence="10" id="KW-0325">Glycoprotein</keyword>
<dbReference type="Gene3D" id="3.90.1480.20">
    <property type="entry name" value="Glycosyl transferase family 29"/>
    <property type="match status" value="1"/>
</dbReference>
<keyword evidence="13" id="KW-1185">Reference proteome</keyword>
<dbReference type="GO" id="GO:0003828">
    <property type="term" value="F:alpha-N-acetylneuraminate alpha-2,8-sialyltransferase activity"/>
    <property type="evidence" value="ECO:0007669"/>
    <property type="project" value="TreeGrafter"/>
</dbReference>
<dbReference type="GO" id="GO:0009311">
    <property type="term" value="P:oligosaccharide metabolic process"/>
    <property type="evidence" value="ECO:0007669"/>
    <property type="project" value="TreeGrafter"/>
</dbReference>
<keyword evidence="8" id="KW-0333">Golgi apparatus</keyword>
<feature type="transmembrane region" description="Helical" evidence="11">
    <location>
        <begin position="20"/>
        <end position="37"/>
    </location>
</feature>
<evidence type="ECO:0000256" key="3">
    <source>
        <dbReference type="ARBA" id="ARBA00022676"/>
    </source>
</evidence>
<comment type="subcellular location">
    <subcellularLocation>
        <location evidence="1">Golgi apparatus membrane</location>
        <topology evidence="1">Single-pass type II membrane protein</topology>
    </subcellularLocation>
</comment>
<evidence type="ECO:0000256" key="11">
    <source>
        <dbReference type="SAM" id="Phobius"/>
    </source>
</evidence>
<dbReference type="GO" id="GO:0006491">
    <property type="term" value="P:N-glycan processing"/>
    <property type="evidence" value="ECO:0007669"/>
    <property type="project" value="TreeGrafter"/>
</dbReference>
<evidence type="ECO:0000256" key="1">
    <source>
        <dbReference type="ARBA" id="ARBA00004323"/>
    </source>
</evidence>
<dbReference type="InterPro" id="IPR050943">
    <property type="entry name" value="Glycosyltr_29_Sialyltrsf"/>
</dbReference>
<evidence type="ECO:0000256" key="4">
    <source>
        <dbReference type="ARBA" id="ARBA00022679"/>
    </source>
</evidence>
<name>A0A9Q1HLX7_HOLLE</name>
<protein>
    <submittedName>
        <fullName evidence="12">Alpha-2,8-sialyltransferase 8B</fullName>
    </submittedName>
</protein>
<proteinExistence type="inferred from homology"/>
<accession>A0A9Q1HLX7</accession>
<keyword evidence="5 11" id="KW-0812">Transmembrane</keyword>
<dbReference type="PANTHER" id="PTHR11987:SF52">
    <property type="entry name" value="CMP-N-ACETYLNEURAMINATE-POLY-ALPHA-2, 8-SIALYLTRANSFERASE-LIKE ISOFORM X1"/>
    <property type="match status" value="1"/>
</dbReference>
<dbReference type="PANTHER" id="PTHR11987">
    <property type="entry name" value="ALPHA-2,8-SIALYLTRANSFERASE"/>
    <property type="match status" value="1"/>
</dbReference>
<organism evidence="12 13">
    <name type="scientific">Holothuria leucospilota</name>
    <name type="common">Black long sea cucumber</name>
    <name type="synonym">Mertensiothuria leucospilota</name>
    <dbReference type="NCBI Taxonomy" id="206669"/>
    <lineage>
        <taxon>Eukaryota</taxon>
        <taxon>Metazoa</taxon>
        <taxon>Echinodermata</taxon>
        <taxon>Eleutherozoa</taxon>
        <taxon>Echinozoa</taxon>
        <taxon>Holothuroidea</taxon>
        <taxon>Aspidochirotacea</taxon>
        <taxon>Aspidochirotida</taxon>
        <taxon>Holothuriidae</taxon>
        <taxon>Holothuria</taxon>
    </lineage>
</organism>
<dbReference type="InterPro" id="IPR038578">
    <property type="entry name" value="GT29-like_sf"/>
</dbReference>
<keyword evidence="4" id="KW-0808">Transferase</keyword>
<comment type="caution">
    <text evidence="12">The sequence shown here is derived from an EMBL/GenBank/DDBJ whole genome shotgun (WGS) entry which is preliminary data.</text>
</comment>
<evidence type="ECO:0000256" key="7">
    <source>
        <dbReference type="ARBA" id="ARBA00022989"/>
    </source>
</evidence>
<dbReference type="OrthoDB" id="10264956at2759"/>
<keyword evidence="7 11" id="KW-1133">Transmembrane helix</keyword>
<evidence type="ECO:0000313" key="12">
    <source>
        <dbReference type="EMBL" id="KAJ8050338.1"/>
    </source>
</evidence>
<reference evidence="12" key="1">
    <citation type="submission" date="2021-10" db="EMBL/GenBank/DDBJ databases">
        <title>Tropical sea cucumber genome reveals ecological adaptation and Cuvierian tubules defense mechanism.</title>
        <authorList>
            <person name="Chen T."/>
        </authorList>
    </citation>
    <scope>NUCLEOTIDE SEQUENCE</scope>
    <source>
        <strain evidence="12">Nanhai2018</strain>
        <tissue evidence="12">Muscle</tissue>
    </source>
</reference>
<dbReference type="InterPro" id="IPR001675">
    <property type="entry name" value="Glyco_trans_29"/>
</dbReference>
<gene>
    <name evidence="12" type="ORF">HOLleu_03497</name>
</gene>
<comment type="similarity">
    <text evidence="2">Belongs to the glycosyltransferase 29 family.</text>
</comment>
<dbReference type="Proteomes" id="UP001152320">
    <property type="component" value="Chromosome 1"/>
</dbReference>
<evidence type="ECO:0000256" key="5">
    <source>
        <dbReference type="ARBA" id="ARBA00022692"/>
    </source>
</evidence>
<evidence type="ECO:0000256" key="2">
    <source>
        <dbReference type="ARBA" id="ARBA00006003"/>
    </source>
</evidence>
<dbReference type="GO" id="GO:0000139">
    <property type="term" value="C:Golgi membrane"/>
    <property type="evidence" value="ECO:0007669"/>
    <property type="project" value="UniProtKB-SubCell"/>
</dbReference>
<evidence type="ECO:0000256" key="8">
    <source>
        <dbReference type="ARBA" id="ARBA00023034"/>
    </source>
</evidence>
<evidence type="ECO:0000313" key="13">
    <source>
        <dbReference type="Proteomes" id="UP001152320"/>
    </source>
</evidence>
<evidence type="ECO:0000256" key="10">
    <source>
        <dbReference type="ARBA" id="ARBA00023180"/>
    </source>
</evidence>
<evidence type="ECO:0000256" key="9">
    <source>
        <dbReference type="ARBA" id="ARBA00023136"/>
    </source>
</evidence>
<sequence>MQNKAGSCKVLSSIRCRPSFAVIVVTMMLFLSWSFNLHTMKVGYSATFDFSACQYLCGRSKQDCFEKEATLVVYDKVHYTNMTFKQIDQFYVRNRTLLEIIKTTGQFNFQRQTKESCSITDIDKSFSTLQRQRKCAIVGNSGILLKSGCGRVIDSYDFVIRANLAPLRDYIDDVGHKTNLMLVNDVTLNKLQSVLFKPVETEKRLLLVGQLRYLNNTVLWYPKDSTKNNGKLRNISKIFRTERLKVRLGFSLLDMYSFIK</sequence>
<dbReference type="EMBL" id="JAIZAY010000001">
    <property type="protein sequence ID" value="KAJ8050338.1"/>
    <property type="molecule type" value="Genomic_DNA"/>
</dbReference>
<keyword evidence="3" id="KW-0328">Glycosyltransferase</keyword>